<comment type="caution">
    <text evidence="3">The sequence shown here is derived from an EMBL/GenBank/DDBJ whole genome shotgun (WGS) entry which is preliminary data.</text>
</comment>
<proteinExistence type="predicted"/>
<dbReference type="Proteomes" id="UP001174694">
    <property type="component" value="Unassembled WGS sequence"/>
</dbReference>
<keyword evidence="4" id="KW-1185">Reference proteome</keyword>
<feature type="signal peptide" evidence="2">
    <location>
        <begin position="1"/>
        <end position="26"/>
    </location>
</feature>
<evidence type="ECO:0000313" key="3">
    <source>
        <dbReference type="EMBL" id="KAJ9142332.1"/>
    </source>
</evidence>
<keyword evidence="2" id="KW-0732">Signal</keyword>
<organism evidence="3 4">
    <name type="scientific">Pleurostoma richardsiae</name>
    <dbReference type="NCBI Taxonomy" id="41990"/>
    <lineage>
        <taxon>Eukaryota</taxon>
        <taxon>Fungi</taxon>
        <taxon>Dikarya</taxon>
        <taxon>Ascomycota</taxon>
        <taxon>Pezizomycotina</taxon>
        <taxon>Sordariomycetes</taxon>
        <taxon>Sordariomycetidae</taxon>
        <taxon>Calosphaeriales</taxon>
        <taxon>Pleurostomataceae</taxon>
        <taxon>Pleurostoma</taxon>
    </lineage>
</organism>
<evidence type="ECO:0000256" key="1">
    <source>
        <dbReference type="SAM" id="MobiDB-lite"/>
    </source>
</evidence>
<evidence type="ECO:0000256" key="2">
    <source>
        <dbReference type="SAM" id="SignalP"/>
    </source>
</evidence>
<feature type="compositionally biased region" description="Polar residues" evidence="1">
    <location>
        <begin position="145"/>
        <end position="155"/>
    </location>
</feature>
<accession>A0AA38VMW7</accession>
<feature type="compositionally biased region" description="Low complexity" evidence="1">
    <location>
        <begin position="120"/>
        <end position="137"/>
    </location>
</feature>
<sequence>MTGSSINAIRHAFFGLLALYIPLIHAKTDLDGCVSSETVAYGGASLIWYVPDTGEICAFLDCGGGRAPPKTTVPGCPAYEGTSTYSPSYLRVATPPPTVTELNSMSSTATAVTTMTITTAPSSSENEFSTNESATSSMNFPTAIPSGNQSLVSTKTETDLRRTTVLTGTVSIPSTTGGVGTTSSSTAGGVLPTWRAENLLGGLFGVILGLRAL</sequence>
<dbReference type="EMBL" id="JANBVO010000022">
    <property type="protein sequence ID" value="KAJ9142332.1"/>
    <property type="molecule type" value="Genomic_DNA"/>
</dbReference>
<dbReference type="AlphaFoldDB" id="A0AA38VMW7"/>
<evidence type="ECO:0008006" key="5">
    <source>
        <dbReference type="Google" id="ProtNLM"/>
    </source>
</evidence>
<feature type="chain" id="PRO_5041350675" description="Siderophore biosynthesis" evidence="2">
    <location>
        <begin position="27"/>
        <end position="213"/>
    </location>
</feature>
<evidence type="ECO:0000313" key="4">
    <source>
        <dbReference type="Proteomes" id="UP001174694"/>
    </source>
</evidence>
<feature type="region of interest" description="Disordered" evidence="1">
    <location>
        <begin position="120"/>
        <end position="158"/>
    </location>
</feature>
<reference evidence="3" key="1">
    <citation type="submission" date="2022-07" db="EMBL/GenBank/DDBJ databases">
        <title>Fungi with potential for degradation of polypropylene.</title>
        <authorList>
            <person name="Gostincar C."/>
        </authorList>
    </citation>
    <scope>NUCLEOTIDE SEQUENCE</scope>
    <source>
        <strain evidence="3">EXF-13308</strain>
    </source>
</reference>
<name>A0AA38VMW7_9PEZI</name>
<gene>
    <name evidence="3" type="ORF">NKR23_g7211</name>
</gene>
<protein>
    <recommendedName>
        <fullName evidence="5">Siderophore biosynthesis</fullName>
    </recommendedName>
</protein>